<dbReference type="InterPro" id="IPR046960">
    <property type="entry name" value="PPR_At4g14850-like_plant"/>
</dbReference>
<dbReference type="FunFam" id="1.25.40.10:FF:000184">
    <property type="entry name" value="Pentatricopeptide repeat-containing protein, chloroplastic"/>
    <property type="match status" value="1"/>
</dbReference>
<feature type="repeat" description="PPR" evidence="2">
    <location>
        <begin position="122"/>
        <end position="152"/>
    </location>
</feature>
<reference evidence="3" key="2">
    <citation type="submission" date="2020-07" db="EMBL/GenBank/DDBJ databases">
        <authorList>
            <person name="Vera ALvarez R."/>
            <person name="Arias-Moreno D.M."/>
            <person name="Jimenez-Jacinto V."/>
            <person name="Jimenez-Bremont J.F."/>
            <person name="Swaminathan K."/>
            <person name="Moose S.P."/>
            <person name="Guerrero-Gonzalez M.L."/>
            <person name="Marino-Ramirez L."/>
            <person name="Landsman D."/>
            <person name="Rodriguez-Kessler M."/>
            <person name="Delgado-Sanchez P."/>
        </authorList>
    </citation>
    <scope>NUCLEOTIDE SEQUENCE</scope>
    <source>
        <tissue evidence="3">Cladode</tissue>
    </source>
</reference>
<dbReference type="Pfam" id="PF20430">
    <property type="entry name" value="Eplus_motif"/>
    <property type="match status" value="1"/>
</dbReference>
<reference evidence="3" key="1">
    <citation type="journal article" date="2013" name="J. Plant Res.">
        <title>Effect of fungi and light on seed germination of three Opuntia species from semiarid lands of central Mexico.</title>
        <authorList>
            <person name="Delgado-Sanchez P."/>
            <person name="Jimenez-Bremont J.F."/>
            <person name="Guerrero-Gonzalez Mde L."/>
            <person name="Flores J."/>
        </authorList>
    </citation>
    <scope>NUCLEOTIDE SEQUENCE</scope>
    <source>
        <tissue evidence="3">Cladode</tissue>
    </source>
</reference>
<dbReference type="AlphaFoldDB" id="A0A7C8Z6T9"/>
<evidence type="ECO:0000256" key="1">
    <source>
        <dbReference type="ARBA" id="ARBA00022737"/>
    </source>
</evidence>
<dbReference type="Gene3D" id="1.25.40.10">
    <property type="entry name" value="Tetratricopeptide repeat domain"/>
    <property type="match status" value="3"/>
</dbReference>
<dbReference type="FunFam" id="1.25.40.10:FF:000348">
    <property type="entry name" value="Pentatricopeptide repeat-containing protein chloroplastic"/>
    <property type="match status" value="1"/>
</dbReference>
<organism evidence="3">
    <name type="scientific">Opuntia streptacantha</name>
    <name type="common">Prickly pear cactus</name>
    <name type="synonym">Opuntia cardona</name>
    <dbReference type="NCBI Taxonomy" id="393608"/>
    <lineage>
        <taxon>Eukaryota</taxon>
        <taxon>Viridiplantae</taxon>
        <taxon>Streptophyta</taxon>
        <taxon>Embryophyta</taxon>
        <taxon>Tracheophyta</taxon>
        <taxon>Spermatophyta</taxon>
        <taxon>Magnoliopsida</taxon>
        <taxon>eudicotyledons</taxon>
        <taxon>Gunneridae</taxon>
        <taxon>Pentapetalae</taxon>
        <taxon>Caryophyllales</taxon>
        <taxon>Cactineae</taxon>
        <taxon>Cactaceae</taxon>
        <taxon>Opuntioideae</taxon>
        <taxon>Opuntia</taxon>
    </lineage>
</organism>
<feature type="repeat" description="PPR" evidence="2">
    <location>
        <begin position="153"/>
        <end position="187"/>
    </location>
</feature>
<proteinExistence type="predicted"/>
<feature type="repeat" description="PPR" evidence="2">
    <location>
        <begin position="287"/>
        <end position="321"/>
    </location>
</feature>
<dbReference type="InterPro" id="IPR011990">
    <property type="entry name" value="TPR-like_helical_dom_sf"/>
</dbReference>
<dbReference type="InterPro" id="IPR046848">
    <property type="entry name" value="E_motif"/>
</dbReference>
<dbReference type="Pfam" id="PF13041">
    <property type="entry name" value="PPR_2"/>
    <property type="match status" value="2"/>
</dbReference>
<accession>A0A7C8Z6T9</accession>
<dbReference type="NCBIfam" id="TIGR00756">
    <property type="entry name" value="PPR"/>
    <property type="match status" value="3"/>
</dbReference>
<dbReference type="Pfam" id="PF20431">
    <property type="entry name" value="E_motif"/>
    <property type="match status" value="1"/>
</dbReference>
<dbReference type="PANTHER" id="PTHR47926:SF540">
    <property type="entry name" value="PENTATRICOPEPTIDE REPEAT-CONTAINING PROTEIN"/>
    <property type="match status" value="1"/>
</dbReference>
<dbReference type="EMBL" id="GISG01093039">
    <property type="protein sequence ID" value="MBA4634969.1"/>
    <property type="molecule type" value="Transcribed_RNA"/>
</dbReference>
<dbReference type="Pfam" id="PF01535">
    <property type="entry name" value="PPR"/>
    <property type="match status" value="5"/>
</dbReference>
<dbReference type="PROSITE" id="PS51375">
    <property type="entry name" value="PPR"/>
    <property type="match status" value="3"/>
</dbReference>
<dbReference type="PANTHER" id="PTHR47926">
    <property type="entry name" value="PENTATRICOPEPTIDE REPEAT-CONTAINING PROTEIN"/>
    <property type="match status" value="1"/>
</dbReference>
<evidence type="ECO:0000313" key="3">
    <source>
        <dbReference type="EMBL" id="MBA4634970.1"/>
    </source>
</evidence>
<dbReference type="InterPro" id="IPR046849">
    <property type="entry name" value="E2_motif"/>
</dbReference>
<dbReference type="EMBL" id="GISG01093040">
    <property type="protein sequence ID" value="MBA4634970.1"/>
    <property type="molecule type" value="Transcribed_RNA"/>
</dbReference>
<keyword evidence="1" id="KW-0677">Repeat</keyword>
<dbReference type="SUPFAM" id="SSF48452">
    <property type="entry name" value="TPR-like"/>
    <property type="match status" value="1"/>
</dbReference>
<dbReference type="GO" id="GO:0003723">
    <property type="term" value="F:RNA binding"/>
    <property type="evidence" value="ECO:0007669"/>
    <property type="project" value="InterPro"/>
</dbReference>
<evidence type="ECO:0000256" key="2">
    <source>
        <dbReference type="PROSITE-ProRule" id="PRU00708"/>
    </source>
</evidence>
<sequence length="519" mass="58593">MPQRTALKQLKQVHAFSLRNGLDYTQILITKLLAIPNIRYAHQLFDLIPQPTVSLYNKLIQAYSSHGPQVQCFSLYAQMCKGHCFPSPLTFTFLFAACCSFNSLCLGRMIHAHFIKSWFEFDVFAFTALVDMYAKMGFIELARRQFDQMQFKDTPTWNSMIAGYARCGNMEEARKLFQLMPSRNLISWTTIIAGYSQNGQYVKALNMFLSMEMEEGLEPNEVTLASVLPACANLGALEVGERIEKYARQHAYMHTLFVSNALLEMYAKCGKLDIAMQLFNEIGHLKNLCSWNSMMMGLAIHGRSEEALQLFDRMLEEDMLPDDVTFVAALVACTHGGIVAKGWELFESMKSDFNVTPKLEHYGCMVDLLGRAGKLNEAYDLIQNMPMKPDSVIWGALLGACSFHGNIEVAEKAAGALFELEPWNPGNYVILSNIYASAKRWDGVAKLRKMMKGSQITKAAGYSLIEEGGQVHKFIVEDKSHPMSNDIYAMLEDVYTKMKTNVKDGNNLDSEFDSYIMIL</sequence>
<protein>
    <submittedName>
        <fullName evidence="3">Uncharacterized protein</fullName>
    </submittedName>
</protein>
<name>A0A7C8Z6T9_OPUST</name>
<dbReference type="GO" id="GO:0009451">
    <property type="term" value="P:RNA modification"/>
    <property type="evidence" value="ECO:0007669"/>
    <property type="project" value="InterPro"/>
</dbReference>
<dbReference type="InterPro" id="IPR002885">
    <property type="entry name" value="PPR_rpt"/>
</dbReference>